<dbReference type="AlphaFoldDB" id="A0A7W3UMC6"/>
<comment type="caution">
    <text evidence="1">The sequence shown here is derived from an EMBL/GenBank/DDBJ whole genome shotgun (WGS) entry which is preliminary data.</text>
</comment>
<gene>
    <name evidence="1" type="ORF">H5S09_06085</name>
</gene>
<dbReference type="CDD" id="cd02228">
    <property type="entry name" value="cupin_EutQ"/>
    <property type="match status" value="1"/>
</dbReference>
<reference evidence="1 2" key="1">
    <citation type="submission" date="2020-07" db="EMBL/GenBank/DDBJ databases">
        <title>Description of Limosilactobacillus balticus sp. nov., Limosilactobacillus agrestis sp. nov., Limosilactobacillus albertensis sp. nov., Limosilactobacillus rudii sp. nov., Limosilactobacillus fastidiosus sp. nov., five novel Limosilactobacillus species isolated from the vertebrate gastrointestinal tract, and proposal of 6 subspecies of Limosilactobacillus reuteri adapted to the gastrointestinal tract of specific vertebrate hosts.</title>
        <authorList>
            <person name="Li F."/>
            <person name="Cheng C."/>
            <person name="Zheng J."/>
            <person name="Quevedo R.M."/>
            <person name="Li J."/>
            <person name="Roos S."/>
            <person name="Gaenzle M.G."/>
            <person name="Walter J."/>
        </authorList>
    </citation>
    <scope>NUCLEOTIDE SEQUENCE [LARGE SCALE GENOMIC DNA]</scope>
    <source>
        <strain evidence="1 2">STM2_1</strain>
    </source>
</reference>
<dbReference type="InterPro" id="IPR011051">
    <property type="entry name" value="RmlC_Cupin_sf"/>
</dbReference>
<dbReference type="PANTHER" id="PTHR36169:SF1">
    <property type="entry name" value="ACETATE KINASE EUTQ"/>
    <property type="match status" value="1"/>
</dbReference>
<evidence type="ECO:0000313" key="2">
    <source>
        <dbReference type="Proteomes" id="UP000517106"/>
    </source>
</evidence>
<name>A0A7W3UMC6_9LACO</name>
<proteinExistence type="predicted"/>
<sequence>MQMDQEELKSLIRNIILEQLKSLNITDKNKTQDGLISVDIPSWNVSEKDKMDTGNPNDEVYTKDFFSLDESKRLGAGLMVMKQSTFDWTLNYDEIDYVIDGHLEVVGKNGTAKADKGQIILIPKGSKIKFSAPNYARFIYITYPADWENQK</sequence>
<protein>
    <submittedName>
        <fullName evidence="1">Ethanolamine utilization protein EutQ</fullName>
    </submittedName>
</protein>
<dbReference type="Gene3D" id="2.60.120.10">
    <property type="entry name" value="Jelly Rolls"/>
    <property type="match status" value="1"/>
</dbReference>
<dbReference type="Proteomes" id="UP000517106">
    <property type="component" value="Unassembled WGS sequence"/>
</dbReference>
<dbReference type="InterPro" id="IPR014710">
    <property type="entry name" value="RmlC-like_jellyroll"/>
</dbReference>
<dbReference type="Pfam" id="PF06249">
    <property type="entry name" value="EutQ"/>
    <property type="match status" value="1"/>
</dbReference>
<organism evidence="1 2">
    <name type="scientific">Limosilactobacillus rudii</name>
    <dbReference type="NCBI Taxonomy" id="2759755"/>
    <lineage>
        <taxon>Bacteria</taxon>
        <taxon>Bacillati</taxon>
        <taxon>Bacillota</taxon>
        <taxon>Bacilli</taxon>
        <taxon>Lactobacillales</taxon>
        <taxon>Lactobacillaceae</taxon>
        <taxon>Limosilactobacillus</taxon>
    </lineage>
</organism>
<keyword evidence="2" id="KW-1185">Reference proteome</keyword>
<dbReference type="EMBL" id="JACIVA010000046">
    <property type="protein sequence ID" value="MBB1097505.1"/>
    <property type="molecule type" value="Genomic_DNA"/>
</dbReference>
<dbReference type="InterPro" id="IPR010424">
    <property type="entry name" value="EutQ"/>
</dbReference>
<accession>A0A7W3UMC6</accession>
<dbReference type="SUPFAM" id="SSF51182">
    <property type="entry name" value="RmlC-like cupins"/>
    <property type="match status" value="1"/>
</dbReference>
<dbReference type="PANTHER" id="PTHR36169">
    <property type="entry name" value="ETHANOLAMINE UTILIZATION PROTEIN EUTQ"/>
    <property type="match status" value="1"/>
</dbReference>
<evidence type="ECO:0000313" key="1">
    <source>
        <dbReference type="EMBL" id="MBB1097505.1"/>
    </source>
</evidence>